<gene>
    <name evidence="2" type="ORF">LTRI10_LOCUS35379</name>
</gene>
<dbReference type="Proteomes" id="UP001497516">
    <property type="component" value="Chromosome 6"/>
</dbReference>
<evidence type="ECO:0000313" key="2">
    <source>
        <dbReference type="EMBL" id="CAL1394909.1"/>
    </source>
</evidence>
<proteinExistence type="predicted"/>
<organism evidence="2 3">
    <name type="scientific">Linum trigynum</name>
    <dbReference type="NCBI Taxonomy" id="586398"/>
    <lineage>
        <taxon>Eukaryota</taxon>
        <taxon>Viridiplantae</taxon>
        <taxon>Streptophyta</taxon>
        <taxon>Embryophyta</taxon>
        <taxon>Tracheophyta</taxon>
        <taxon>Spermatophyta</taxon>
        <taxon>Magnoliopsida</taxon>
        <taxon>eudicotyledons</taxon>
        <taxon>Gunneridae</taxon>
        <taxon>Pentapetalae</taxon>
        <taxon>rosids</taxon>
        <taxon>fabids</taxon>
        <taxon>Malpighiales</taxon>
        <taxon>Linaceae</taxon>
        <taxon>Linum</taxon>
    </lineage>
</organism>
<dbReference type="AlphaFoldDB" id="A0AAV2F9H6"/>
<evidence type="ECO:0000256" key="1">
    <source>
        <dbReference type="SAM" id="MobiDB-lite"/>
    </source>
</evidence>
<sequence>MLSASPYFSPRRAHDDSSSAEAMGSTGGATRVFSLTMEIKKRGKETNCRSSCPRSANLVAEPVGGKVIPGKKKQSEVMATTTS</sequence>
<keyword evidence="3" id="KW-1185">Reference proteome</keyword>
<dbReference type="EMBL" id="OZ034819">
    <property type="protein sequence ID" value="CAL1394909.1"/>
    <property type="molecule type" value="Genomic_DNA"/>
</dbReference>
<feature type="region of interest" description="Disordered" evidence="1">
    <location>
        <begin position="1"/>
        <end position="28"/>
    </location>
</feature>
<accession>A0AAV2F9H6</accession>
<evidence type="ECO:0000313" key="3">
    <source>
        <dbReference type="Proteomes" id="UP001497516"/>
    </source>
</evidence>
<name>A0AAV2F9H6_9ROSI</name>
<protein>
    <submittedName>
        <fullName evidence="2">Uncharacterized protein</fullName>
    </submittedName>
</protein>
<reference evidence="2 3" key="1">
    <citation type="submission" date="2024-04" db="EMBL/GenBank/DDBJ databases">
        <authorList>
            <person name="Fracassetti M."/>
        </authorList>
    </citation>
    <scope>NUCLEOTIDE SEQUENCE [LARGE SCALE GENOMIC DNA]</scope>
</reference>